<feature type="domain" description="HSF-type DNA-binding" evidence="9">
    <location>
        <begin position="247"/>
        <end position="349"/>
    </location>
</feature>
<proteinExistence type="inferred from homology"/>
<dbReference type="SUPFAM" id="SSF46785">
    <property type="entry name" value="Winged helix' DNA-binding domain"/>
    <property type="match status" value="1"/>
</dbReference>
<feature type="compositionally biased region" description="Basic and acidic residues" evidence="8">
    <location>
        <begin position="48"/>
        <end position="75"/>
    </location>
</feature>
<comment type="caution">
    <text evidence="10">The sequence shown here is derived from an EMBL/GenBank/DDBJ whole genome shotgun (WGS) entry which is preliminary data.</text>
</comment>
<feature type="compositionally biased region" description="Polar residues" evidence="8">
    <location>
        <begin position="388"/>
        <end position="397"/>
    </location>
</feature>
<dbReference type="InterPro" id="IPR000232">
    <property type="entry name" value="HSF_DNA-bd"/>
</dbReference>
<dbReference type="SMART" id="SM00415">
    <property type="entry name" value="HSF"/>
    <property type="match status" value="1"/>
</dbReference>
<feature type="region of interest" description="Disordered" evidence="8">
    <location>
        <begin position="713"/>
        <end position="873"/>
    </location>
</feature>
<keyword evidence="5" id="KW-0804">Transcription</keyword>
<dbReference type="Proteomes" id="UP000823405">
    <property type="component" value="Unassembled WGS sequence"/>
</dbReference>
<feature type="compositionally biased region" description="Low complexity" evidence="8">
    <location>
        <begin position="14"/>
        <end position="32"/>
    </location>
</feature>
<feature type="region of interest" description="Disordered" evidence="8">
    <location>
        <begin position="502"/>
        <end position="660"/>
    </location>
</feature>
<feature type="compositionally biased region" description="Polar residues" evidence="8">
    <location>
        <begin position="1"/>
        <end position="10"/>
    </location>
</feature>
<feature type="compositionally biased region" description="Pro residues" evidence="8">
    <location>
        <begin position="769"/>
        <end position="779"/>
    </location>
</feature>
<dbReference type="OrthoDB" id="60033at2759"/>
<dbReference type="PRINTS" id="PR00056">
    <property type="entry name" value="HSFDOMAIN"/>
</dbReference>
<feature type="compositionally biased region" description="Acidic residues" evidence="8">
    <location>
        <begin position="194"/>
        <end position="218"/>
    </location>
</feature>
<comment type="similarity">
    <text evidence="2 7">Belongs to the HSF family.</text>
</comment>
<evidence type="ECO:0000256" key="4">
    <source>
        <dbReference type="ARBA" id="ARBA00023125"/>
    </source>
</evidence>
<feature type="compositionally biased region" description="Low complexity" evidence="8">
    <location>
        <begin position="800"/>
        <end position="820"/>
    </location>
</feature>
<keyword evidence="6" id="KW-0539">Nucleus</keyword>
<protein>
    <recommendedName>
        <fullName evidence="9">HSF-type DNA-binding domain-containing protein</fullName>
    </recommendedName>
</protein>
<dbReference type="GO" id="GO:0043565">
    <property type="term" value="F:sequence-specific DNA binding"/>
    <property type="evidence" value="ECO:0007669"/>
    <property type="project" value="InterPro"/>
</dbReference>
<feature type="region of interest" description="Disordered" evidence="8">
    <location>
        <begin position="1"/>
        <end position="234"/>
    </location>
</feature>
<dbReference type="PANTHER" id="PTHR10015:SF427">
    <property type="entry name" value="HEAT SHOCK FACTOR PROTEIN"/>
    <property type="match status" value="1"/>
</dbReference>
<gene>
    <name evidence="10" type="ORF">BGZ97_008993</name>
</gene>
<keyword evidence="11" id="KW-1185">Reference proteome</keyword>
<organism evidence="10 11">
    <name type="scientific">Linnemannia gamsii</name>
    <dbReference type="NCBI Taxonomy" id="64522"/>
    <lineage>
        <taxon>Eukaryota</taxon>
        <taxon>Fungi</taxon>
        <taxon>Fungi incertae sedis</taxon>
        <taxon>Mucoromycota</taxon>
        <taxon>Mortierellomycotina</taxon>
        <taxon>Mortierellomycetes</taxon>
        <taxon>Mortierellales</taxon>
        <taxon>Mortierellaceae</taxon>
        <taxon>Linnemannia</taxon>
    </lineage>
</organism>
<comment type="subcellular location">
    <subcellularLocation>
        <location evidence="1">Nucleus</location>
    </subcellularLocation>
</comment>
<dbReference type="EMBL" id="JAAAIN010000421">
    <property type="protein sequence ID" value="KAG0314757.1"/>
    <property type="molecule type" value="Genomic_DNA"/>
</dbReference>
<accession>A0A9P6RAX9</accession>
<feature type="compositionally biased region" description="Polar residues" evidence="8">
    <location>
        <begin position="166"/>
        <end position="175"/>
    </location>
</feature>
<dbReference type="GO" id="GO:0005634">
    <property type="term" value="C:nucleus"/>
    <property type="evidence" value="ECO:0007669"/>
    <property type="project" value="UniProtKB-SubCell"/>
</dbReference>
<dbReference type="Pfam" id="PF00447">
    <property type="entry name" value="HSF_DNA-bind"/>
    <property type="match status" value="1"/>
</dbReference>
<dbReference type="InterPro" id="IPR036388">
    <property type="entry name" value="WH-like_DNA-bd_sf"/>
</dbReference>
<dbReference type="InterPro" id="IPR036390">
    <property type="entry name" value="WH_DNA-bd_sf"/>
</dbReference>
<evidence type="ECO:0000256" key="5">
    <source>
        <dbReference type="ARBA" id="ARBA00023163"/>
    </source>
</evidence>
<feature type="compositionally biased region" description="Polar residues" evidence="8">
    <location>
        <begin position="105"/>
        <end position="131"/>
    </location>
</feature>
<evidence type="ECO:0000256" key="6">
    <source>
        <dbReference type="ARBA" id="ARBA00023242"/>
    </source>
</evidence>
<dbReference type="PANTHER" id="PTHR10015">
    <property type="entry name" value="HEAT SHOCK TRANSCRIPTION FACTOR"/>
    <property type="match status" value="1"/>
</dbReference>
<feature type="region of interest" description="Disordered" evidence="8">
    <location>
        <begin position="376"/>
        <end position="412"/>
    </location>
</feature>
<dbReference type="GO" id="GO:0003700">
    <property type="term" value="F:DNA-binding transcription factor activity"/>
    <property type="evidence" value="ECO:0007669"/>
    <property type="project" value="InterPro"/>
</dbReference>
<name>A0A9P6RAX9_9FUNG</name>
<feature type="compositionally biased region" description="Basic and acidic residues" evidence="8">
    <location>
        <begin position="176"/>
        <end position="189"/>
    </location>
</feature>
<evidence type="ECO:0000256" key="7">
    <source>
        <dbReference type="RuleBase" id="RU004020"/>
    </source>
</evidence>
<evidence type="ECO:0000256" key="3">
    <source>
        <dbReference type="ARBA" id="ARBA00023015"/>
    </source>
</evidence>
<evidence type="ECO:0000313" key="11">
    <source>
        <dbReference type="Proteomes" id="UP000823405"/>
    </source>
</evidence>
<evidence type="ECO:0000256" key="8">
    <source>
        <dbReference type="SAM" id="MobiDB-lite"/>
    </source>
</evidence>
<feature type="compositionally biased region" description="Basic and acidic residues" evidence="8">
    <location>
        <begin position="736"/>
        <end position="754"/>
    </location>
</feature>
<sequence length="873" mass="96326">MDSSSSNKGDSNFADTYSSSTSVAAAAPEPSTLAVKLSEDPEGQVQQGHEHGLGGESKSHPQDHRLSLKEPDQDSHTNSQALRRSRSGRLLRSTVQYDERDDIRSSSPDNSPGSQDNYGESSRSSFPNQGARSMGRGHQDRSGQNEHDPSGRRNSSASPQDDRSPQRQTGGSDSEGGNRNESHRYRDENMNEMMSEEEQDEDGSGEDAEDGNNEEGSESMDTNSSKNDDGSDNLVVSMYGSPSLVKVRSMFIDKLYKMVEDPSIQHLISWAKEGDMFYVFNCIELSNSILPKFFKHNNWQSFVRQLNMYGFHKKESTMNRRNPESQRWQFYHPDFQRDRPHLRSNIKRKSARSINIAPTFSRVMFDEKGPYIQQDYQTRPFNGLGGHNRSQSSNHPQDPSRHGHHMHGGPQGQAHLVTRVNQCSLATTKITHTPMPDPVPRVHTHPIILTDPSLKGHLTGITLSMVPLVMDTITQAKAHLTTLPELTEDQIIKVTAIAQTGKEDSPSMGSLDGNVQKLPPPPPAAGFEGGHPAGEEHRGSQTKHPLSPMEHAQGHLGGGPEQPSPSHVNHPHAEQHRRNQSFAAGPGGAPVGGPMEKEDPNRRLSPSQPGAVARPTLPIPSPSISQKQVAPSDHAHGGSGDSLPGAHGIDPNLHPNPQDLVPRTVKQLESRLFYVEDAYMSLRQFAQELQNVQISQEHTIAWMRDRIEQLSEVSTPRVDSITSPPTMHGGIVPSKRKADYSPGDSREWSRRGPEHQPQGSGYQRQGPPGSGPVPPPPSSSGPAGFHPSPFSPPSQPPPQHQQHQQQQSSPHPPHHAALQHPHSHPHPHPQQQQQQSLAPPQPPQSQHQRLQQQQHQQRHSSPSMNDHIPQYSP</sequence>
<feature type="compositionally biased region" description="Low complexity" evidence="8">
    <location>
        <begin position="829"/>
        <end position="863"/>
    </location>
</feature>
<feature type="compositionally biased region" description="Basic and acidic residues" evidence="8">
    <location>
        <begin position="137"/>
        <end position="151"/>
    </location>
</feature>
<evidence type="ECO:0000313" key="10">
    <source>
        <dbReference type="EMBL" id="KAG0314757.1"/>
    </source>
</evidence>
<dbReference type="Gene3D" id="1.10.10.10">
    <property type="entry name" value="Winged helix-like DNA-binding domain superfamily/Winged helix DNA-binding domain"/>
    <property type="match status" value="1"/>
</dbReference>
<keyword evidence="4" id="KW-0238">DNA-binding</keyword>
<evidence type="ECO:0000256" key="1">
    <source>
        <dbReference type="ARBA" id="ARBA00004123"/>
    </source>
</evidence>
<keyword evidence="3" id="KW-0805">Transcription regulation</keyword>
<evidence type="ECO:0000256" key="2">
    <source>
        <dbReference type="ARBA" id="ARBA00006403"/>
    </source>
</evidence>
<feature type="compositionally biased region" description="Pro residues" evidence="8">
    <location>
        <begin position="789"/>
        <end position="799"/>
    </location>
</feature>
<dbReference type="FunFam" id="1.10.10.10:FF:000027">
    <property type="entry name" value="Heat shock transcription factor 1"/>
    <property type="match status" value="1"/>
</dbReference>
<evidence type="ECO:0000259" key="9">
    <source>
        <dbReference type="SMART" id="SM00415"/>
    </source>
</evidence>
<reference evidence="10" key="1">
    <citation type="journal article" date="2020" name="Fungal Divers.">
        <title>Resolving the Mortierellaceae phylogeny through synthesis of multi-gene phylogenetics and phylogenomics.</title>
        <authorList>
            <person name="Vandepol N."/>
            <person name="Liber J."/>
            <person name="Desiro A."/>
            <person name="Na H."/>
            <person name="Kennedy M."/>
            <person name="Barry K."/>
            <person name="Grigoriev I.V."/>
            <person name="Miller A.N."/>
            <person name="O'Donnell K."/>
            <person name="Stajich J.E."/>
            <person name="Bonito G."/>
        </authorList>
    </citation>
    <scope>NUCLEOTIDE SEQUENCE</scope>
    <source>
        <strain evidence="10">NVP60</strain>
    </source>
</reference>
<dbReference type="AlphaFoldDB" id="A0A9P6RAX9"/>